<evidence type="ECO:0000259" key="2">
    <source>
        <dbReference type="PROSITE" id="PS50112"/>
    </source>
</evidence>
<dbReference type="SMART" id="SM00267">
    <property type="entry name" value="GGDEF"/>
    <property type="match status" value="1"/>
</dbReference>
<dbReference type="PROSITE" id="PS50887">
    <property type="entry name" value="GGDEF"/>
    <property type="match status" value="1"/>
</dbReference>
<feature type="domain" description="PAC" evidence="3">
    <location>
        <begin position="243"/>
        <end position="297"/>
    </location>
</feature>
<evidence type="ECO:0000313" key="6">
    <source>
        <dbReference type="EMBL" id="TLS99535.1"/>
    </source>
</evidence>
<dbReference type="SUPFAM" id="SSF141868">
    <property type="entry name" value="EAL domain-like"/>
    <property type="match status" value="1"/>
</dbReference>
<dbReference type="CDD" id="cd01949">
    <property type="entry name" value="GGDEF"/>
    <property type="match status" value="1"/>
</dbReference>
<dbReference type="InterPro" id="IPR000014">
    <property type="entry name" value="PAS"/>
</dbReference>
<dbReference type="InterPro" id="IPR050706">
    <property type="entry name" value="Cyclic-di-GMP_PDE-like"/>
</dbReference>
<accession>A0ABY2V4U3</accession>
<feature type="coiled-coil region" evidence="1">
    <location>
        <begin position="437"/>
        <end position="467"/>
    </location>
</feature>
<feature type="domain" description="EAL" evidence="4">
    <location>
        <begin position="460"/>
        <end position="696"/>
    </location>
</feature>
<reference evidence="6 7" key="1">
    <citation type="submission" date="2019-05" db="EMBL/GenBank/DDBJ databases">
        <title>Arcobacter cibarius and Arcobacter thereius providing challenges in identification an antibiotic susceptibility and Quinolone resistance.</title>
        <authorList>
            <person name="Busch A."/>
            <person name="Hanel I."/>
            <person name="Hotzel H."/>
            <person name="Tomaso H."/>
        </authorList>
    </citation>
    <scope>NUCLEOTIDE SEQUENCE [LARGE SCALE GENOMIC DNA]</scope>
    <source>
        <strain evidence="6 7">16CS0831-2</strain>
    </source>
</reference>
<dbReference type="Gene3D" id="3.30.70.270">
    <property type="match status" value="1"/>
</dbReference>
<dbReference type="NCBIfam" id="TIGR00229">
    <property type="entry name" value="sensory_box"/>
    <property type="match status" value="1"/>
</dbReference>
<dbReference type="InterPro" id="IPR035965">
    <property type="entry name" value="PAS-like_dom_sf"/>
</dbReference>
<dbReference type="NCBIfam" id="TIGR00254">
    <property type="entry name" value="GGDEF"/>
    <property type="match status" value="1"/>
</dbReference>
<evidence type="ECO:0000259" key="4">
    <source>
        <dbReference type="PROSITE" id="PS50883"/>
    </source>
</evidence>
<dbReference type="SMART" id="SM00086">
    <property type="entry name" value="PAC"/>
    <property type="match status" value="1"/>
</dbReference>
<dbReference type="Pfam" id="PF00563">
    <property type="entry name" value="EAL"/>
    <property type="match status" value="1"/>
</dbReference>
<dbReference type="InterPro" id="IPR001610">
    <property type="entry name" value="PAC"/>
</dbReference>
<proteinExistence type="predicted"/>
<protein>
    <submittedName>
        <fullName evidence="6">EAL domain-containing protein</fullName>
    </submittedName>
</protein>
<dbReference type="InterPro" id="IPR043128">
    <property type="entry name" value="Rev_trsase/Diguanyl_cyclase"/>
</dbReference>
<gene>
    <name evidence="6" type="ORF">FE247_05465</name>
</gene>
<feature type="domain" description="GGDEF" evidence="5">
    <location>
        <begin position="320"/>
        <end position="448"/>
    </location>
</feature>
<dbReference type="PROSITE" id="PS50883">
    <property type="entry name" value="EAL"/>
    <property type="match status" value="1"/>
</dbReference>
<dbReference type="CDD" id="cd00130">
    <property type="entry name" value="PAS"/>
    <property type="match status" value="1"/>
</dbReference>
<dbReference type="InterPro" id="IPR029787">
    <property type="entry name" value="Nucleotide_cyclase"/>
</dbReference>
<keyword evidence="7" id="KW-1185">Reference proteome</keyword>
<dbReference type="Pfam" id="PF00990">
    <property type="entry name" value="GGDEF"/>
    <property type="match status" value="1"/>
</dbReference>
<dbReference type="InterPro" id="IPR013767">
    <property type="entry name" value="PAS_fold"/>
</dbReference>
<dbReference type="InterPro" id="IPR001633">
    <property type="entry name" value="EAL_dom"/>
</dbReference>
<dbReference type="RefSeq" id="WP_138108732.1">
    <property type="nucleotide sequence ID" value="NZ_CP043857.1"/>
</dbReference>
<dbReference type="PANTHER" id="PTHR33121">
    <property type="entry name" value="CYCLIC DI-GMP PHOSPHODIESTERASE PDEF"/>
    <property type="match status" value="1"/>
</dbReference>
<dbReference type="Gene3D" id="3.20.20.450">
    <property type="entry name" value="EAL domain"/>
    <property type="match status" value="1"/>
</dbReference>
<comment type="caution">
    <text evidence="6">The sequence shown here is derived from an EMBL/GenBank/DDBJ whole genome shotgun (WGS) entry which is preliminary data.</text>
</comment>
<evidence type="ECO:0000313" key="7">
    <source>
        <dbReference type="Proteomes" id="UP000305417"/>
    </source>
</evidence>
<organism evidence="6 7">
    <name type="scientific">Aliarcobacter cibarius</name>
    <dbReference type="NCBI Taxonomy" id="255507"/>
    <lineage>
        <taxon>Bacteria</taxon>
        <taxon>Pseudomonadati</taxon>
        <taxon>Campylobacterota</taxon>
        <taxon>Epsilonproteobacteria</taxon>
        <taxon>Campylobacterales</taxon>
        <taxon>Arcobacteraceae</taxon>
        <taxon>Aliarcobacter</taxon>
    </lineage>
</organism>
<keyword evidence="1" id="KW-0175">Coiled coil</keyword>
<dbReference type="PROSITE" id="PS50113">
    <property type="entry name" value="PAC"/>
    <property type="match status" value="1"/>
</dbReference>
<dbReference type="Proteomes" id="UP000305417">
    <property type="component" value="Unassembled WGS sequence"/>
</dbReference>
<evidence type="ECO:0000256" key="1">
    <source>
        <dbReference type="SAM" id="Coils"/>
    </source>
</evidence>
<dbReference type="InterPro" id="IPR000160">
    <property type="entry name" value="GGDEF_dom"/>
</dbReference>
<dbReference type="Gene3D" id="3.30.450.20">
    <property type="entry name" value="PAS domain"/>
    <property type="match status" value="1"/>
</dbReference>
<dbReference type="InterPro" id="IPR035919">
    <property type="entry name" value="EAL_sf"/>
</dbReference>
<dbReference type="SUPFAM" id="SSF55785">
    <property type="entry name" value="PYP-like sensor domain (PAS domain)"/>
    <property type="match status" value="1"/>
</dbReference>
<dbReference type="PANTHER" id="PTHR33121:SF71">
    <property type="entry name" value="OXYGEN SENSOR PROTEIN DOSP"/>
    <property type="match status" value="1"/>
</dbReference>
<dbReference type="CDD" id="cd01948">
    <property type="entry name" value="EAL"/>
    <property type="match status" value="1"/>
</dbReference>
<evidence type="ECO:0000259" key="5">
    <source>
        <dbReference type="PROSITE" id="PS50887"/>
    </source>
</evidence>
<dbReference type="PROSITE" id="PS50112">
    <property type="entry name" value="PAS"/>
    <property type="match status" value="1"/>
</dbReference>
<dbReference type="EMBL" id="VBUC01000010">
    <property type="protein sequence ID" value="TLS99535.1"/>
    <property type="molecule type" value="Genomic_DNA"/>
</dbReference>
<feature type="domain" description="PAS" evidence="2">
    <location>
        <begin position="191"/>
        <end position="218"/>
    </location>
</feature>
<dbReference type="Pfam" id="PF00989">
    <property type="entry name" value="PAS"/>
    <property type="match status" value="1"/>
</dbReference>
<dbReference type="SMART" id="SM00052">
    <property type="entry name" value="EAL"/>
    <property type="match status" value="1"/>
</dbReference>
<sequence length="696" mass="81539">MTENYKEIDNLEIYKYSFLNSNEAMIIFTSKEFIACNNELAKFLELKSTDDFKTLNPFEIIPAYQPDGTLSHLKFKEYLEICKNLGEVRFNWLYKTVKNKDLFVEVLLKKITFDNKEYFLAKWLNRNELRKLEKELENKNLQLEKKKTYLNEIDSIFKEQNINKDDFVDTLFLLNEYKNAIDESSIVSKSDKQGKITFVNNKFCEISGYNKEELIGKNHNIVRHPSMGKDFFKNLWKTILNKNIFRGVIVNKKKDGNPYYVDTTIVPIVDKYNEIIEFIAVRHDITQIYEKEKIIQEQYMDDLTKLPNRQKLISDLKDTKDASIVLIDIAKFKDINEFYGYEIGDLVLKEFAKNLQKLNIFGLNFYKLSNDIFAILVLKNSLIESLPELLNNILEKIETKKIVVEKYNFSLSIFMAVASKNFFENPLIAVEFAMNLAKNKNKKILFLEQHLEEYEKIKRNKELIEIIKNAILENNILVYGQKIVNNITKEEKYETLMRLKTSDNKILLPYTFLEVSKKANLYLDLTKALVKKACSYFKDKDCEFNINLTVEDIKDENTINYIFENIKKTNTASKITFEIVESEAIDDFGLINEFVKKAKNLGCKIAIDDFGTGYSNFEYIIKLNIDFIKIDGSLVKNISNDKNVELAIKTINSFAKVLNIKTVAEFVHNEEVMQKVNELNIDYSQGYHLHKPEYLV</sequence>
<dbReference type="InterPro" id="IPR000700">
    <property type="entry name" value="PAS-assoc_C"/>
</dbReference>
<evidence type="ECO:0000259" key="3">
    <source>
        <dbReference type="PROSITE" id="PS50113"/>
    </source>
</evidence>
<dbReference type="SUPFAM" id="SSF55073">
    <property type="entry name" value="Nucleotide cyclase"/>
    <property type="match status" value="1"/>
</dbReference>
<name>A0ABY2V4U3_9BACT</name>